<dbReference type="InterPro" id="IPR001394">
    <property type="entry name" value="Peptidase_C19_UCH"/>
</dbReference>
<gene>
    <name evidence="3" type="ORF">CAPTEDRAFT_224080</name>
</gene>
<dbReference type="InterPro" id="IPR050164">
    <property type="entry name" value="Peptidase_C19"/>
</dbReference>
<dbReference type="EMBL" id="AMQN01009986">
    <property type="status" value="NOT_ANNOTATED_CDS"/>
    <property type="molecule type" value="Genomic_DNA"/>
</dbReference>
<dbReference type="InterPro" id="IPR000626">
    <property type="entry name" value="Ubiquitin-like_dom"/>
</dbReference>
<evidence type="ECO:0000313" key="5">
    <source>
        <dbReference type="Proteomes" id="UP000014760"/>
    </source>
</evidence>
<feature type="compositionally biased region" description="Polar residues" evidence="1">
    <location>
        <begin position="508"/>
        <end position="518"/>
    </location>
</feature>
<keyword evidence="5" id="KW-1185">Reference proteome</keyword>
<dbReference type="GO" id="GO:0005634">
    <property type="term" value="C:nucleus"/>
    <property type="evidence" value="ECO:0007669"/>
    <property type="project" value="TreeGrafter"/>
</dbReference>
<dbReference type="Pfam" id="PF25822">
    <property type="entry name" value="UBL_USP40"/>
    <property type="match status" value="1"/>
</dbReference>
<dbReference type="Proteomes" id="UP000014760">
    <property type="component" value="Unassembled WGS sequence"/>
</dbReference>
<dbReference type="PROSITE" id="PS00972">
    <property type="entry name" value="USP_1"/>
    <property type="match status" value="1"/>
</dbReference>
<evidence type="ECO:0000259" key="2">
    <source>
        <dbReference type="PROSITE" id="PS50235"/>
    </source>
</evidence>
<feature type="region of interest" description="Disordered" evidence="1">
    <location>
        <begin position="1192"/>
        <end position="1230"/>
    </location>
</feature>
<dbReference type="Pfam" id="PF00443">
    <property type="entry name" value="UCH"/>
    <property type="match status" value="1"/>
</dbReference>
<feature type="region of interest" description="Disordered" evidence="1">
    <location>
        <begin position="98"/>
        <end position="118"/>
    </location>
</feature>
<dbReference type="EnsemblMetazoa" id="CapteT224080">
    <property type="protein sequence ID" value="CapteP224080"/>
    <property type="gene ID" value="CapteG224080"/>
</dbReference>
<feature type="region of interest" description="Disordered" evidence="1">
    <location>
        <begin position="502"/>
        <end position="521"/>
    </location>
</feature>
<sequence>MAVLKSGAGKCNGRWSGGGSRDVHGHCFACIEAHAPNVSPFGYNSQVFFDCWADESWVLPSAIQHRVIYVNECFGTVRKPLQAAMSIFGDLFAEGNSGAGSSSPDGDPGPGGSGANGPVPLAPRLPSNFCGIFNQGATCYLNSLLQTLFMTPDFRAAIFSLGSQELGRLSEKETSGSKVRVIPIQLQRLFARLLLLDAQGTNTTELTDSFGWTNSEEMQQHDVQELNRILFCAIEDSLVGTSGQNLIRNLYQGVIVNQTKCETCGRISEREEDFRDLCLTVAGMSGLADALSFSYLETERLCGNNQYRCDNCDKLVDAVKGARIRSLPKILTMSLLRFSFNMKTFERYKETGKFVFPTEIDMAPFCEYLGGVCTEYELYSVVIHSGSTHGGHYRAYIRDIDSIGFWSHSDSIVIPKDPKTGEVDFIQLDSPLELVHAILGKVESMNIDKLCGEITKETGVSWNKRFKRNYGPITKFICKYDDQFTFDPTTNKVSLKTTRLIKSERAPEQNSGQNSERSFSPCPEPGKCWFNFDDSRVFPVKETDLEKQFCGKESAYMLFYRSKDLTQTANENPLQAVPLWLLEEVQEANISLEKQRVEYELAINTTHLQIHYAGLYTYRHGNLCPKDESCSFLPLTIDLRKSLGELRAEIREARFSSLLFDFMSFDLLTVEGHAIEAGSASQPISLQLTLVDGSILQHAFGKNISIRELRSSLEVICGIPRESIQLFRVSCKGDESVVNEMRSELDDRSLTDLGVESGEHWIVDDCRCSESDLPSTSLAEKANIIAVMVHNRCGDQWSRFPVHVEKIASVAELKAVILSQVSFHSEVVECRLRVEDDSLGLQPPLHEDLSLVSCGVSQGSLVVLELGQAPRSSEVTLKFSCSDLDESVEVIIDIGATVSACLTVAINRLQLQGDDWHVRKTNWCGEAGTILDDLDMTLSQSAVGDGDTLLLQKGKLPPKGHVNLQLFLYPSTDSSLTEDIKNLSIHRSSEVTPLGDLIIAKSARLDDLKGQIMSLPALAQVLTLGHLRVRLMEANRLSSVLRNTGQTLQRMKLVSGTKIAVQVLSQEENLNVNQIVLSVRLKVIGQKAYLPAQEFIWDDSKGLSPSALRHRMAEWTGLSVASIGMAKHFPAKHDWLVIQESAVKTSKSSKAKKKGNLKHAPFHLADGDTIGIKDLSLEKGCLASDFCTEEDEVGKKKMEKEAEEKRKTREEQRRHLASMDGIGGATKGSRPEVGIKIHVADFTS</sequence>
<dbReference type="InterPro" id="IPR018200">
    <property type="entry name" value="USP_CS"/>
</dbReference>
<dbReference type="GO" id="GO:0004843">
    <property type="term" value="F:cysteine-type deubiquitinase activity"/>
    <property type="evidence" value="ECO:0007669"/>
    <property type="project" value="InterPro"/>
</dbReference>
<dbReference type="GO" id="GO:0016579">
    <property type="term" value="P:protein deubiquitination"/>
    <property type="evidence" value="ECO:0007669"/>
    <property type="project" value="InterPro"/>
</dbReference>
<dbReference type="HOGENOM" id="CLU_009719_0_0_1"/>
<dbReference type="OrthoDB" id="289038at2759"/>
<dbReference type="SUPFAM" id="SSF54001">
    <property type="entry name" value="Cysteine proteinases"/>
    <property type="match status" value="1"/>
</dbReference>
<dbReference type="PROSITE" id="PS50235">
    <property type="entry name" value="USP_3"/>
    <property type="match status" value="1"/>
</dbReference>
<dbReference type="PROSITE" id="PS00973">
    <property type="entry name" value="USP_2"/>
    <property type="match status" value="1"/>
</dbReference>
<protein>
    <recommendedName>
        <fullName evidence="2">USP domain-containing protein</fullName>
    </recommendedName>
</protein>
<dbReference type="PANTHER" id="PTHR24006">
    <property type="entry name" value="UBIQUITIN CARBOXYL-TERMINAL HYDROLASE"/>
    <property type="match status" value="1"/>
</dbReference>
<evidence type="ECO:0000313" key="3">
    <source>
        <dbReference type="EMBL" id="ELT99586.1"/>
    </source>
</evidence>
<reference evidence="4" key="3">
    <citation type="submission" date="2015-06" db="UniProtKB">
        <authorList>
            <consortium name="EnsemblMetazoa"/>
        </authorList>
    </citation>
    <scope>IDENTIFICATION</scope>
</reference>
<dbReference type="InterPro" id="IPR038765">
    <property type="entry name" value="Papain-like_cys_pep_sf"/>
</dbReference>
<dbReference type="OMA" id="PEGSHWF"/>
<feature type="domain" description="USP" evidence="2">
    <location>
        <begin position="130"/>
        <end position="563"/>
    </location>
</feature>
<dbReference type="EMBL" id="KB306751">
    <property type="protein sequence ID" value="ELT99586.1"/>
    <property type="molecule type" value="Genomic_DNA"/>
</dbReference>
<dbReference type="STRING" id="283909.R7U7D4"/>
<accession>R7U7D4</accession>
<name>R7U7D4_CAPTE</name>
<dbReference type="Pfam" id="PF14560">
    <property type="entry name" value="Ubiquitin_2"/>
    <property type="match status" value="1"/>
</dbReference>
<feature type="compositionally biased region" description="Basic and acidic residues" evidence="1">
    <location>
        <begin position="1193"/>
        <end position="1214"/>
    </location>
</feature>
<evidence type="ECO:0000313" key="4">
    <source>
        <dbReference type="EnsemblMetazoa" id="CapteP224080"/>
    </source>
</evidence>
<evidence type="ECO:0000256" key="1">
    <source>
        <dbReference type="SAM" id="MobiDB-lite"/>
    </source>
</evidence>
<dbReference type="PANTHER" id="PTHR24006:SF842">
    <property type="entry name" value="UBIQUITIN CARBOXYL-TERMINAL HYDROLASE 40"/>
    <property type="match status" value="1"/>
</dbReference>
<reference evidence="3 5" key="2">
    <citation type="journal article" date="2013" name="Nature">
        <title>Insights into bilaterian evolution from three spiralian genomes.</title>
        <authorList>
            <person name="Simakov O."/>
            <person name="Marletaz F."/>
            <person name="Cho S.J."/>
            <person name="Edsinger-Gonzales E."/>
            <person name="Havlak P."/>
            <person name="Hellsten U."/>
            <person name="Kuo D.H."/>
            <person name="Larsson T."/>
            <person name="Lv J."/>
            <person name="Arendt D."/>
            <person name="Savage R."/>
            <person name="Osoegawa K."/>
            <person name="de Jong P."/>
            <person name="Grimwood J."/>
            <person name="Chapman J.A."/>
            <person name="Shapiro H."/>
            <person name="Aerts A."/>
            <person name="Otillar R.P."/>
            <person name="Terry A.Y."/>
            <person name="Boore J.L."/>
            <person name="Grigoriev I.V."/>
            <person name="Lindberg D.R."/>
            <person name="Seaver E.C."/>
            <person name="Weisblat D.A."/>
            <person name="Putnam N.H."/>
            <person name="Rokhsar D.S."/>
        </authorList>
    </citation>
    <scope>NUCLEOTIDE SEQUENCE</scope>
    <source>
        <strain evidence="3 5">I ESC-2004</strain>
    </source>
</reference>
<dbReference type="InterPro" id="IPR057763">
    <property type="entry name" value="UBL_USP40"/>
</dbReference>
<organism evidence="3">
    <name type="scientific">Capitella teleta</name>
    <name type="common">Polychaete worm</name>
    <dbReference type="NCBI Taxonomy" id="283909"/>
    <lineage>
        <taxon>Eukaryota</taxon>
        <taxon>Metazoa</taxon>
        <taxon>Spiralia</taxon>
        <taxon>Lophotrochozoa</taxon>
        <taxon>Annelida</taxon>
        <taxon>Polychaeta</taxon>
        <taxon>Sedentaria</taxon>
        <taxon>Scolecida</taxon>
        <taxon>Capitellidae</taxon>
        <taxon>Capitella</taxon>
    </lineage>
</organism>
<dbReference type="Gene3D" id="3.90.70.10">
    <property type="entry name" value="Cysteine proteinases"/>
    <property type="match status" value="1"/>
</dbReference>
<dbReference type="FunFam" id="3.90.70.10:FF:000043">
    <property type="entry name" value="Ubiquitin carboxyl-terminal hydrolase 40"/>
    <property type="match status" value="1"/>
</dbReference>
<proteinExistence type="predicted"/>
<dbReference type="GO" id="GO:0005829">
    <property type="term" value="C:cytosol"/>
    <property type="evidence" value="ECO:0007669"/>
    <property type="project" value="TreeGrafter"/>
</dbReference>
<dbReference type="InterPro" id="IPR028889">
    <property type="entry name" value="USP"/>
</dbReference>
<dbReference type="AlphaFoldDB" id="R7U7D4"/>
<reference evidence="5" key="1">
    <citation type="submission" date="2012-12" db="EMBL/GenBank/DDBJ databases">
        <authorList>
            <person name="Hellsten U."/>
            <person name="Grimwood J."/>
            <person name="Chapman J.A."/>
            <person name="Shapiro H."/>
            <person name="Aerts A."/>
            <person name="Otillar R.P."/>
            <person name="Terry A.Y."/>
            <person name="Boore J.L."/>
            <person name="Simakov O."/>
            <person name="Marletaz F."/>
            <person name="Cho S.-J."/>
            <person name="Edsinger-Gonzales E."/>
            <person name="Havlak P."/>
            <person name="Kuo D.-H."/>
            <person name="Larsson T."/>
            <person name="Lv J."/>
            <person name="Arendt D."/>
            <person name="Savage R."/>
            <person name="Osoegawa K."/>
            <person name="de Jong P."/>
            <person name="Lindberg D.R."/>
            <person name="Seaver E.C."/>
            <person name="Weisblat D.A."/>
            <person name="Putnam N.H."/>
            <person name="Grigoriev I.V."/>
            <person name="Rokhsar D.S."/>
        </authorList>
    </citation>
    <scope>NUCLEOTIDE SEQUENCE</scope>
    <source>
        <strain evidence="5">I ESC-2004</strain>
    </source>
</reference>